<dbReference type="SUPFAM" id="SSF51695">
    <property type="entry name" value="PLC-like phosphodiesterases"/>
    <property type="match status" value="1"/>
</dbReference>
<dbReference type="AlphaFoldDB" id="A0A243WHK7"/>
<dbReference type="InterPro" id="IPR051236">
    <property type="entry name" value="HAT_RTT109-like"/>
</dbReference>
<proteinExistence type="predicted"/>
<organism evidence="2 3">
    <name type="scientific">Hymenobacter crusticola</name>
    <dbReference type="NCBI Taxonomy" id="1770526"/>
    <lineage>
        <taxon>Bacteria</taxon>
        <taxon>Pseudomonadati</taxon>
        <taxon>Bacteroidota</taxon>
        <taxon>Cytophagia</taxon>
        <taxon>Cytophagales</taxon>
        <taxon>Hymenobacteraceae</taxon>
        <taxon>Hymenobacter</taxon>
    </lineage>
</organism>
<protein>
    <recommendedName>
        <fullName evidence="1">Altered inheritance of mitochondria protein 6</fullName>
    </recommendedName>
</protein>
<evidence type="ECO:0000313" key="3">
    <source>
        <dbReference type="Proteomes" id="UP000194873"/>
    </source>
</evidence>
<dbReference type="PANTHER" id="PTHR31571:SF1">
    <property type="entry name" value="ALTERED INHERITANCE OF MITOCHONDRIA PROTEIN 6"/>
    <property type="match status" value="1"/>
</dbReference>
<reference evidence="2 3" key="1">
    <citation type="submission" date="2017-01" db="EMBL/GenBank/DDBJ databases">
        <title>A new Hymenobacter.</title>
        <authorList>
            <person name="Liang Y."/>
            <person name="Feng F."/>
        </authorList>
    </citation>
    <scope>NUCLEOTIDE SEQUENCE [LARGE SCALE GENOMIC DNA]</scope>
    <source>
        <strain evidence="2">MIMBbqt21</strain>
    </source>
</reference>
<evidence type="ECO:0000313" key="2">
    <source>
        <dbReference type="EMBL" id="OUJ74998.1"/>
    </source>
</evidence>
<dbReference type="GO" id="GO:0008081">
    <property type="term" value="F:phosphoric diester hydrolase activity"/>
    <property type="evidence" value="ECO:0007669"/>
    <property type="project" value="InterPro"/>
</dbReference>
<accession>A0A243WHK7</accession>
<sequence length="263" mass="29485">MLLLSAASTQAQTTVTLAPPLEQGHSHNDYWRPHPLTDALQLGFKSVEADVFLVDTTLQVGHDRASLRPEKTLQAMYLEPMRQVLRAKKTLYTKPAELWLYIDFKNDGPGTYAQLQRVLARYQAILSTPKQPRQGGVKVILSGGYPRQEVLADAQRLVYLDGSLQDLQAGASSKQFPAVNGDWQQSFKWNGEGPIPAAEAARLRQWNDLALRNGQKIRFWNLPAKNPAHLQAIWRELLRYPAVLVGADELAELKKTIDTHAKS</sequence>
<dbReference type="EMBL" id="MTSE01000003">
    <property type="protein sequence ID" value="OUJ74998.1"/>
    <property type="molecule type" value="Genomic_DNA"/>
</dbReference>
<gene>
    <name evidence="2" type="ORF">BXP70_08790</name>
</gene>
<name>A0A243WHK7_9BACT</name>
<dbReference type="InterPro" id="IPR017946">
    <property type="entry name" value="PLC-like_Pdiesterase_TIM-brl"/>
</dbReference>
<dbReference type="PANTHER" id="PTHR31571">
    <property type="entry name" value="ALTERED INHERITANCE OF MITOCHONDRIA PROTEIN 6"/>
    <property type="match status" value="1"/>
</dbReference>
<dbReference type="GO" id="GO:0006629">
    <property type="term" value="P:lipid metabolic process"/>
    <property type="evidence" value="ECO:0007669"/>
    <property type="project" value="InterPro"/>
</dbReference>
<evidence type="ECO:0000256" key="1">
    <source>
        <dbReference type="ARBA" id="ARBA00014286"/>
    </source>
</evidence>
<keyword evidence="3" id="KW-1185">Reference proteome</keyword>
<comment type="caution">
    <text evidence="2">The sequence shown here is derived from an EMBL/GenBank/DDBJ whole genome shotgun (WGS) entry which is preliminary data.</text>
</comment>
<dbReference type="Proteomes" id="UP000194873">
    <property type="component" value="Unassembled WGS sequence"/>
</dbReference>